<dbReference type="Gene3D" id="1.20.1740.10">
    <property type="entry name" value="Amino acid/polyamine transporter I"/>
    <property type="match status" value="1"/>
</dbReference>
<dbReference type="AlphaFoldDB" id="A0A8S2FKE1"/>
<evidence type="ECO:0000313" key="6">
    <source>
        <dbReference type="EMBL" id="CAF1490419.1"/>
    </source>
</evidence>
<keyword evidence="4 5" id="KW-0472">Membrane</keyword>
<dbReference type="InterPro" id="IPR002293">
    <property type="entry name" value="AA/rel_permease1"/>
</dbReference>
<dbReference type="PANTHER" id="PTHR43243:SF11">
    <property type="entry name" value="AMINO ACID PERMEASE_ SLC12A DOMAIN-CONTAINING PROTEIN"/>
    <property type="match status" value="1"/>
</dbReference>
<dbReference type="GO" id="GO:0016020">
    <property type="term" value="C:membrane"/>
    <property type="evidence" value="ECO:0007669"/>
    <property type="project" value="UniProtKB-SubCell"/>
</dbReference>
<dbReference type="EMBL" id="CAJNOK010033046">
    <property type="protein sequence ID" value="CAF1490419.1"/>
    <property type="molecule type" value="Genomic_DNA"/>
</dbReference>
<dbReference type="Proteomes" id="UP000677228">
    <property type="component" value="Unassembled WGS sequence"/>
</dbReference>
<comment type="subcellular location">
    <subcellularLocation>
        <location evidence="1">Membrane</location>
        <topology evidence="1">Multi-pass membrane protein</topology>
    </subcellularLocation>
</comment>
<comment type="caution">
    <text evidence="6">The sequence shown here is derived from an EMBL/GenBank/DDBJ whole genome shotgun (WGS) entry which is preliminary data.</text>
</comment>
<feature type="non-terminal residue" evidence="6">
    <location>
        <position position="1"/>
    </location>
</feature>
<accession>A0A8S2FKE1</accession>
<evidence type="ECO:0000313" key="7">
    <source>
        <dbReference type="EMBL" id="CAF4279610.1"/>
    </source>
</evidence>
<sequence length="153" mass="17049">AGVFPKTLRNMWLFVSFFNPVISLLSLFIMKLVEIEAHRDDLLAALATASSGDWLNKFVAADALLVLSGAVLTSYVGIVGLIRRMSLDRCLPMFLTQENRWRKTNHYIILGFFGVTSLLHFIVKGNIDSLAGVYTIAFLSVMCLFAIGNMIMK</sequence>
<keyword evidence="2 5" id="KW-0812">Transmembrane</keyword>
<reference evidence="6" key="1">
    <citation type="submission" date="2021-02" db="EMBL/GenBank/DDBJ databases">
        <authorList>
            <person name="Nowell W R."/>
        </authorList>
    </citation>
    <scope>NUCLEOTIDE SEQUENCE</scope>
</reference>
<dbReference type="Pfam" id="PF13520">
    <property type="entry name" value="AA_permease_2"/>
    <property type="match status" value="1"/>
</dbReference>
<gene>
    <name evidence="6" type="ORF">OVA965_LOCUS36469</name>
    <name evidence="7" type="ORF">TMI583_LOCUS37477</name>
</gene>
<evidence type="ECO:0000256" key="5">
    <source>
        <dbReference type="SAM" id="Phobius"/>
    </source>
</evidence>
<evidence type="ECO:0000256" key="1">
    <source>
        <dbReference type="ARBA" id="ARBA00004141"/>
    </source>
</evidence>
<feature type="transmembrane region" description="Helical" evidence="5">
    <location>
        <begin position="104"/>
        <end position="123"/>
    </location>
</feature>
<proteinExistence type="predicted"/>
<feature type="transmembrane region" description="Helical" evidence="5">
    <location>
        <begin position="129"/>
        <end position="152"/>
    </location>
</feature>
<keyword evidence="3 5" id="KW-1133">Transmembrane helix</keyword>
<protein>
    <submittedName>
        <fullName evidence="6">Uncharacterized protein</fullName>
    </submittedName>
</protein>
<dbReference type="PANTHER" id="PTHR43243">
    <property type="entry name" value="INNER MEMBRANE TRANSPORTER YGJI-RELATED"/>
    <property type="match status" value="1"/>
</dbReference>
<name>A0A8S2FKE1_9BILA</name>
<evidence type="ECO:0000313" key="8">
    <source>
        <dbReference type="Proteomes" id="UP000677228"/>
    </source>
</evidence>
<evidence type="ECO:0000256" key="2">
    <source>
        <dbReference type="ARBA" id="ARBA00022692"/>
    </source>
</evidence>
<organism evidence="6 8">
    <name type="scientific">Didymodactylos carnosus</name>
    <dbReference type="NCBI Taxonomy" id="1234261"/>
    <lineage>
        <taxon>Eukaryota</taxon>
        <taxon>Metazoa</taxon>
        <taxon>Spiralia</taxon>
        <taxon>Gnathifera</taxon>
        <taxon>Rotifera</taxon>
        <taxon>Eurotatoria</taxon>
        <taxon>Bdelloidea</taxon>
        <taxon>Philodinida</taxon>
        <taxon>Philodinidae</taxon>
        <taxon>Didymodactylos</taxon>
    </lineage>
</organism>
<dbReference type="GO" id="GO:0015171">
    <property type="term" value="F:amino acid transmembrane transporter activity"/>
    <property type="evidence" value="ECO:0007669"/>
    <property type="project" value="TreeGrafter"/>
</dbReference>
<dbReference type="Proteomes" id="UP000682733">
    <property type="component" value="Unassembled WGS sequence"/>
</dbReference>
<feature type="transmembrane region" description="Helical" evidence="5">
    <location>
        <begin position="12"/>
        <end position="33"/>
    </location>
</feature>
<evidence type="ECO:0000256" key="4">
    <source>
        <dbReference type="ARBA" id="ARBA00023136"/>
    </source>
</evidence>
<dbReference type="EMBL" id="CAJOBA010055002">
    <property type="protein sequence ID" value="CAF4279610.1"/>
    <property type="molecule type" value="Genomic_DNA"/>
</dbReference>
<feature type="transmembrane region" description="Helical" evidence="5">
    <location>
        <begin position="63"/>
        <end position="83"/>
    </location>
</feature>
<evidence type="ECO:0000256" key="3">
    <source>
        <dbReference type="ARBA" id="ARBA00022989"/>
    </source>
</evidence>